<gene>
    <name evidence="2" type="ORF">FGG08_000169</name>
</gene>
<organism evidence="2 3">
    <name type="scientific">Glutinoglossum americanum</name>
    <dbReference type="NCBI Taxonomy" id="1670608"/>
    <lineage>
        <taxon>Eukaryota</taxon>
        <taxon>Fungi</taxon>
        <taxon>Dikarya</taxon>
        <taxon>Ascomycota</taxon>
        <taxon>Pezizomycotina</taxon>
        <taxon>Geoglossomycetes</taxon>
        <taxon>Geoglossales</taxon>
        <taxon>Geoglossaceae</taxon>
        <taxon>Glutinoglossum</taxon>
    </lineage>
</organism>
<sequence length="299" mass="32878">MADINEVAAIDPIAPPEGDTGQRQPNGNSASSEENFSEENADGIQEIAPVDGGELPRGPSDAPPENDALAIIRPPTPGLRGNIRKPNLDNPLRLLETNEMLYEGVQLALRHDLKKNLDILKRAAIAERDDTEALSLTDSPEEEKSTLKEERKVTFSQQSRSLRSAVLVVGGLSGLPRVEPGRVKWNSYWDLPLKALTLTRLLIVLFLPPVETTTTSNKVWERSAVGESKKECMCSGFWRSTGSPLNIVMLKTELDMAEDLDSFSLYISGGMREAPGRHNLGSLLRDERGLVHGWLDAYT</sequence>
<comment type="caution">
    <text evidence="2">The sequence shown here is derived from an EMBL/GenBank/DDBJ whole genome shotgun (WGS) entry which is preliminary data.</text>
</comment>
<dbReference type="OrthoDB" id="10631507at2759"/>
<dbReference type="EMBL" id="JAGHQL010000002">
    <property type="protein sequence ID" value="KAH0547680.1"/>
    <property type="molecule type" value="Genomic_DNA"/>
</dbReference>
<dbReference type="AlphaFoldDB" id="A0A9P8L418"/>
<feature type="region of interest" description="Disordered" evidence="1">
    <location>
        <begin position="1"/>
        <end position="66"/>
    </location>
</feature>
<accession>A0A9P8L418</accession>
<protein>
    <submittedName>
        <fullName evidence="2">Uncharacterized protein</fullName>
    </submittedName>
</protein>
<feature type="region of interest" description="Disordered" evidence="1">
    <location>
        <begin position="131"/>
        <end position="152"/>
    </location>
</feature>
<proteinExistence type="predicted"/>
<dbReference type="Proteomes" id="UP000698800">
    <property type="component" value="Unassembled WGS sequence"/>
</dbReference>
<feature type="compositionally biased region" description="Basic and acidic residues" evidence="1">
    <location>
        <begin position="142"/>
        <end position="152"/>
    </location>
</feature>
<keyword evidence="3" id="KW-1185">Reference proteome</keyword>
<reference evidence="2" key="1">
    <citation type="submission" date="2021-03" db="EMBL/GenBank/DDBJ databases">
        <title>Comparative genomics and phylogenomic investigation of the class Geoglossomycetes provide insights into ecological specialization and systematics.</title>
        <authorList>
            <person name="Melie T."/>
            <person name="Pirro S."/>
            <person name="Miller A.N."/>
            <person name="Quandt A."/>
        </authorList>
    </citation>
    <scope>NUCLEOTIDE SEQUENCE</scope>
    <source>
        <strain evidence="2">GBOQ0MN5Z8</strain>
    </source>
</reference>
<evidence type="ECO:0000256" key="1">
    <source>
        <dbReference type="SAM" id="MobiDB-lite"/>
    </source>
</evidence>
<name>A0A9P8L418_9PEZI</name>
<evidence type="ECO:0000313" key="3">
    <source>
        <dbReference type="Proteomes" id="UP000698800"/>
    </source>
</evidence>
<evidence type="ECO:0000313" key="2">
    <source>
        <dbReference type="EMBL" id="KAH0547680.1"/>
    </source>
</evidence>